<dbReference type="GO" id="GO:0003729">
    <property type="term" value="F:mRNA binding"/>
    <property type="evidence" value="ECO:0007669"/>
    <property type="project" value="TreeGrafter"/>
</dbReference>
<evidence type="ECO:0000313" key="9">
    <source>
        <dbReference type="EMBL" id="TMQ58961.1"/>
    </source>
</evidence>
<dbReference type="CDD" id="cd00392">
    <property type="entry name" value="Ribosomal_L13"/>
    <property type="match status" value="1"/>
</dbReference>
<evidence type="ECO:0000256" key="1">
    <source>
        <dbReference type="ARBA" id="ARBA00006227"/>
    </source>
</evidence>
<dbReference type="EMBL" id="VBOW01000027">
    <property type="protein sequence ID" value="TMQ58961.1"/>
    <property type="molecule type" value="Genomic_DNA"/>
</dbReference>
<comment type="caution">
    <text evidence="9">The sequence shown here is derived from an EMBL/GenBank/DDBJ whole genome shotgun (WGS) entry which is preliminary data.</text>
</comment>
<dbReference type="PANTHER" id="PTHR11545:SF2">
    <property type="entry name" value="LARGE RIBOSOMAL SUBUNIT PROTEIN UL13M"/>
    <property type="match status" value="1"/>
</dbReference>
<dbReference type="AlphaFoldDB" id="A0A538T5P5"/>
<dbReference type="PIRSF" id="PIRSF002181">
    <property type="entry name" value="Ribosomal_L13"/>
    <property type="match status" value="1"/>
</dbReference>
<dbReference type="PROSITE" id="PS00783">
    <property type="entry name" value="RIBOSOMAL_L13"/>
    <property type="match status" value="1"/>
</dbReference>
<dbReference type="GO" id="GO:0006412">
    <property type="term" value="P:translation"/>
    <property type="evidence" value="ECO:0007669"/>
    <property type="project" value="UniProtKB-UniRule"/>
</dbReference>
<evidence type="ECO:0000256" key="4">
    <source>
        <dbReference type="ARBA" id="ARBA00035201"/>
    </source>
</evidence>
<evidence type="ECO:0000256" key="7">
    <source>
        <dbReference type="RuleBase" id="RU003878"/>
    </source>
</evidence>
<dbReference type="GO" id="GO:0022625">
    <property type="term" value="C:cytosolic large ribosomal subunit"/>
    <property type="evidence" value="ECO:0007669"/>
    <property type="project" value="TreeGrafter"/>
</dbReference>
<evidence type="ECO:0000256" key="8">
    <source>
        <dbReference type="SAM" id="MobiDB-lite"/>
    </source>
</evidence>
<dbReference type="SUPFAM" id="SSF52161">
    <property type="entry name" value="Ribosomal protein L13"/>
    <property type="match status" value="1"/>
</dbReference>
<organism evidence="9 10">
    <name type="scientific">Eiseniibacteriota bacterium</name>
    <dbReference type="NCBI Taxonomy" id="2212470"/>
    <lineage>
        <taxon>Bacteria</taxon>
        <taxon>Candidatus Eiseniibacteriota</taxon>
    </lineage>
</organism>
<evidence type="ECO:0000256" key="3">
    <source>
        <dbReference type="ARBA" id="ARBA00023274"/>
    </source>
</evidence>
<dbReference type="InterPro" id="IPR036899">
    <property type="entry name" value="Ribosomal_uL13_sf"/>
</dbReference>
<name>A0A538T5P5_UNCEI</name>
<dbReference type="HAMAP" id="MF_01366">
    <property type="entry name" value="Ribosomal_uL13"/>
    <property type="match status" value="1"/>
</dbReference>
<keyword evidence="2 5" id="KW-0689">Ribosomal protein</keyword>
<gene>
    <name evidence="5 7 9" type="primary">rplM</name>
    <name evidence="9" type="ORF">E6K76_06320</name>
</gene>
<protein>
    <recommendedName>
        <fullName evidence="4 5">Large ribosomal subunit protein uL13</fullName>
    </recommendedName>
</protein>
<dbReference type="GO" id="GO:0003735">
    <property type="term" value="F:structural constituent of ribosome"/>
    <property type="evidence" value="ECO:0007669"/>
    <property type="project" value="InterPro"/>
</dbReference>
<proteinExistence type="inferred from homology"/>
<evidence type="ECO:0000256" key="5">
    <source>
        <dbReference type="HAMAP-Rule" id="MF_01366"/>
    </source>
</evidence>
<comment type="function">
    <text evidence="5 7">This protein is one of the early assembly proteins of the 50S ribosomal subunit, although it is not seen to bind rRNA by itself. It is important during the early stages of 50S assembly.</text>
</comment>
<dbReference type="NCBIfam" id="TIGR01066">
    <property type="entry name" value="rplM_bact"/>
    <property type="match status" value="1"/>
</dbReference>
<comment type="similarity">
    <text evidence="1 5 6">Belongs to the universal ribosomal protein uL13 family.</text>
</comment>
<dbReference type="GO" id="GO:0017148">
    <property type="term" value="P:negative regulation of translation"/>
    <property type="evidence" value="ECO:0007669"/>
    <property type="project" value="TreeGrafter"/>
</dbReference>
<dbReference type="FunFam" id="3.90.1180.10:FF:000001">
    <property type="entry name" value="50S ribosomal protein L13"/>
    <property type="match status" value="1"/>
</dbReference>
<dbReference type="InterPro" id="IPR005822">
    <property type="entry name" value="Ribosomal_uL13"/>
</dbReference>
<feature type="compositionally biased region" description="Gly residues" evidence="8">
    <location>
        <begin position="147"/>
        <end position="156"/>
    </location>
</feature>
<evidence type="ECO:0000256" key="2">
    <source>
        <dbReference type="ARBA" id="ARBA00022980"/>
    </source>
</evidence>
<sequence>MGTHSVRASEIAQDWFVADAEGQILGRLASEIASVLKGKRKPTYSTHLDVGDHVVVVNAEKVRVTGRKRDEKIYFRHSLYPGGHKLTRFRDVQGDKPEEIIRLAVKGMLPKNKLGRAMIKKLKIYAGPEHPHAAQAPRPLPGTGSKAQGGSGNADE</sequence>
<evidence type="ECO:0000313" key="10">
    <source>
        <dbReference type="Proteomes" id="UP000316852"/>
    </source>
</evidence>
<dbReference type="Proteomes" id="UP000316852">
    <property type="component" value="Unassembled WGS sequence"/>
</dbReference>
<dbReference type="InterPro" id="IPR023563">
    <property type="entry name" value="Ribosomal_uL13_CS"/>
</dbReference>
<accession>A0A538T5P5</accession>
<dbReference type="PANTHER" id="PTHR11545">
    <property type="entry name" value="RIBOSOMAL PROTEIN L13"/>
    <property type="match status" value="1"/>
</dbReference>
<comment type="subunit">
    <text evidence="5">Part of the 50S ribosomal subunit.</text>
</comment>
<reference evidence="9 10" key="1">
    <citation type="journal article" date="2019" name="Nat. Microbiol.">
        <title>Mediterranean grassland soil C-N compound turnover is dependent on rainfall and depth, and is mediated by genomically divergent microorganisms.</title>
        <authorList>
            <person name="Diamond S."/>
            <person name="Andeer P.F."/>
            <person name="Li Z."/>
            <person name="Crits-Christoph A."/>
            <person name="Burstein D."/>
            <person name="Anantharaman K."/>
            <person name="Lane K.R."/>
            <person name="Thomas B.C."/>
            <person name="Pan C."/>
            <person name="Northen T.R."/>
            <person name="Banfield J.F."/>
        </authorList>
    </citation>
    <scope>NUCLEOTIDE SEQUENCE [LARGE SCALE GENOMIC DNA]</scope>
    <source>
        <strain evidence="9">WS_6</strain>
    </source>
</reference>
<evidence type="ECO:0000256" key="6">
    <source>
        <dbReference type="RuleBase" id="RU003877"/>
    </source>
</evidence>
<feature type="region of interest" description="Disordered" evidence="8">
    <location>
        <begin position="128"/>
        <end position="156"/>
    </location>
</feature>
<dbReference type="Pfam" id="PF00572">
    <property type="entry name" value="Ribosomal_L13"/>
    <property type="match status" value="1"/>
</dbReference>
<dbReference type="InterPro" id="IPR005823">
    <property type="entry name" value="Ribosomal_uL13_bac-type"/>
</dbReference>
<dbReference type="Gene3D" id="3.90.1180.10">
    <property type="entry name" value="Ribosomal protein L13"/>
    <property type="match status" value="1"/>
</dbReference>
<keyword evidence="3 5" id="KW-0687">Ribonucleoprotein</keyword>